<evidence type="ECO:0000313" key="2">
    <source>
        <dbReference type="Proteomes" id="UP000464954"/>
    </source>
</evidence>
<dbReference type="RefSeq" id="WP_160629798.1">
    <property type="nucleotide sequence ID" value="NZ_CP047593.1"/>
</dbReference>
<dbReference type="EMBL" id="CP047593">
    <property type="protein sequence ID" value="QHI70624.1"/>
    <property type="molecule type" value="Genomic_DNA"/>
</dbReference>
<dbReference type="Proteomes" id="UP000464954">
    <property type="component" value="Chromosome"/>
</dbReference>
<proteinExistence type="predicted"/>
<sequence>MTTPEVITLLATSLFLVGCATQTQSPVSPDQTAFEQANRECWKEIFSDSCTGDWTEQWFLDGEIGKVTTSPDGMELTAGPEFKNDAHHMVLWTKEVFEGDLKIEYDYTRLDDETRCVNILYIQATGSGEEPYVEDIIKWNDLRRVPAMRMYFDHMNTYHISYAAFPNDEDSTSYIRARRYIPNATGLEGSDLEPDYYPEGLFKKGVPHKITVIKKERALFMKIENAEQTTYCHMTNPKLPAITEGRIGLRHMFTRSSRYKNIRISIPKQKPAH</sequence>
<accession>A0A6P1MDI0</accession>
<dbReference type="AlphaFoldDB" id="A0A6P1MDI0"/>
<dbReference type="Gene3D" id="2.60.120.200">
    <property type="match status" value="1"/>
</dbReference>
<keyword evidence="2" id="KW-1185">Reference proteome</keyword>
<reference evidence="1 2" key="1">
    <citation type="submission" date="2020-01" db="EMBL/GenBank/DDBJ databases">
        <title>Ponticoccus aerotolerans gen. nov., sp. nov., an anaerobic bacterium and proposal of Ponticoccusceae fam. nov., Ponticoccusles ord. nov. and Ponticoccuse classis nov. in the phylum Kiritimatiellaeota.</title>
        <authorList>
            <person name="Zhou L.Y."/>
            <person name="Du Z.J."/>
        </authorList>
    </citation>
    <scope>NUCLEOTIDE SEQUENCE [LARGE SCALE GENOMIC DNA]</scope>
    <source>
        <strain evidence="1 2">S-5007</strain>
    </source>
</reference>
<dbReference type="InterPro" id="IPR015305">
    <property type="entry name" value="DUF1961"/>
</dbReference>
<organism evidence="1 2">
    <name type="scientific">Tichowtungia aerotolerans</name>
    <dbReference type="NCBI Taxonomy" id="2697043"/>
    <lineage>
        <taxon>Bacteria</taxon>
        <taxon>Pseudomonadati</taxon>
        <taxon>Kiritimatiellota</taxon>
        <taxon>Tichowtungiia</taxon>
        <taxon>Tichowtungiales</taxon>
        <taxon>Tichowtungiaceae</taxon>
        <taxon>Tichowtungia</taxon>
    </lineage>
</organism>
<dbReference type="Pfam" id="PF09224">
    <property type="entry name" value="DUF1961"/>
    <property type="match status" value="1"/>
</dbReference>
<protein>
    <submittedName>
        <fullName evidence="1">DUF1961 family protein</fullName>
    </submittedName>
</protein>
<dbReference type="KEGG" id="taer:GT409_14640"/>
<gene>
    <name evidence="1" type="ORF">GT409_14640</name>
</gene>
<evidence type="ECO:0000313" key="1">
    <source>
        <dbReference type="EMBL" id="QHI70624.1"/>
    </source>
</evidence>
<name>A0A6P1MDI0_9BACT</name>